<evidence type="ECO:0000256" key="8">
    <source>
        <dbReference type="SAM" id="MobiDB-lite"/>
    </source>
</evidence>
<feature type="transmembrane region" description="Helical" evidence="9">
    <location>
        <begin position="212"/>
        <end position="234"/>
    </location>
</feature>
<evidence type="ECO:0000313" key="10">
    <source>
        <dbReference type="EMBL" id="THH41593.1"/>
    </source>
</evidence>
<feature type="region of interest" description="Disordered" evidence="8">
    <location>
        <begin position="392"/>
        <end position="417"/>
    </location>
</feature>
<keyword evidence="6 9" id="KW-1133">Transmembrane helix</keyword>
<evidence type="ECO:0000256" key="4">
    <source>
        <dbReference type="ARBA" id="ARBA00022475"/>
    </source>
</evidence>
<comment type="subcellular location">
    <subcellularLocation>
        <location evidence="1">Cell membrane</location>
        <topology evidence="1">Multi-pass membrane protein</topology>
    </subcellularLocation>
</comment>
<keyword evidence="5 9" id="KW-0812">Transmembrane</keyword>
<feature type="transmembrane region" description="Helical" evidence="9">
    <location>
        <begin position="160"/>
        <end position="178"/>
    </location>
</feature>
<comment type="caution">
    <text evidence="10">The sequence shown here is derived from an EMBL/GenBank/DDBJ whole genome shotgun (WGS) entry which is preliminary data.</text>
</comment>
<name>A0A4V3XLN6_9BACT</name>
<keyword evidence="11" id="KW-1185">Reference proteome</keyword>
<dbReference type="PANTHER" id="PTHR21716:SF53">
    <property type="entry name" value="PERMEASE PERM-RELATED"/>
    <property type="match status" value="1"/>
</dbReference>
<protein>
    <submittedName>
        <fullName evidence="10">AI-2E family transporter</fullName>
    </submittedName>
</protein>
<sequence>MAKSTKKIRPPSSSGSVSFERLAHFMICLSIVLFALYAGSSFFIPIAFGLFFSLMLKPVCHQFECNLSSRIISVVLTLITAGMVVFGVLVFFINQIREILTEADDIFAGLQETVYEWAEYGGHRFGLSGRDVEQYIDEAITSVSDRPLGILSTGLSTSGVLLANFSLVMIYTFFFLLYRTPIKNFLLGQLQRENQEEGLQTLTEVQQVAKNYLGGMGLVMLILGTLNSIGLFAIGIDYYLIWGFLAAILGVIPYIGTAIGGLLPFIFAIATTETIWQPLAVIVLYITVQFIEGNFITPKVLGNSVKINALAAIISVLIGSIFWGIAGVILAIPLLAMVRIILTHIEPLRPVALLLSDDLYKESGKFLKEFNEPRYRLSNIFSGRSSLSLLPRRRTTTKPPKRVGHADPQVVADPESD</sequence>
<feature type="transmembrane region" description="Helical" evidence="9">
    <location>
        <begin position="275"/>
        <end position="297"/>
    </location>
</feature>
<keyword evidence="7 9" id="KW-0472">Membrane</keyword>
<dbReference type="InterPro" id="IPR002549">
    <property type="entry name" value="AI-2E-like"/>
</dbReference>
<gene>
    <name evidence="10" type="ORF">E4021_03080</name>
</gene>
<feature type="transmembrane region" description="Helical" evidence="9">
    <location>
        <begin position="309"/>
        <end position="342"/>
    </location>
</feature>
<dbReference type="EMBL" id="SRSF01000001">
    <property type="protein sequence ID" value="THH41593.1"/>
    <property type="molecule type" value="Genomic_DNA"/>
</dbReference>
<evidence type="ECO:0000313" key="11">
    <source>
        <dbReference type="Proteomes" id="UP000308528"/>
    </source>
</evidence>
<dbReference type="Pfam" id="PF01594">
    <property type="entry name" value="AI-2E_transport"/>
    <property type="match status" value="1"/>
</dbReference>
<proteinExistence type="inferred from homology"/>
<feature type="transmembrane region" description="Helical" evidence="9">
    <location>
        <begin position="21"/>
        <end position="51"/>
    </location>
</feature>
<evidence type="ECO:0000256" key="1">
    <source>
        <dbReference type="ARBA" id="ARBA00004651"/>
    </source>
</evidence>
<keyword evidence="4" id="KW-1003">Cell membrane</keyword>
<dbReference type="AlphaFoldDB" id="A0A4V3XLN6"/>
<accession>A0A4V3XLN6</accession>
<dbReference type="Proteomes" id="UP000308528">
    <property type="component" value="Unassembled WGS sequence"/>
</dbReference>
<evidence type="ECO:0000256" key="5">
    <source>
        <dbReference type="ARBA" id="ARBA00022692"/>
    </source>
</evidence>
<dbReference type="PANTHER" id="PTHR21716">
    <property type="entry name" value="TRANSMEMBRANE PROTEIN"/>
    <property type="match status" value="1"/>
</dbReference>
<dbReference type="RefSeq" id="WP_136456437.1">
    <property type="nucleotide sequence ID" value="NZ_SRSF01000001.1"/>
</dbReference>
<evidence type="ECO:0000256" key="7">
    <source>
        <dbReference type="ARBA" id="ARBA00023136"/>
    </source>
</evidence>
<reference evidence="10 11" key="1">
    <citation type="submission" date="2019-04" db="EMBL/GenBank/DDBJ databases">
        <title>Lewinella litorea sp. nov., isolated from a marine sand.</title>
        <authorList>
            <person name="Yoon J.-H."/>
        </authorList>
    </citation>
    <scope>NUCLEOTIDE SEQUENCE [LARGE SCALE GENOMIC DNA]</scope>
    <source>
        <strain evidence="10 11">HSMS-39</strain>
    </source>
</reference>
<organism evidence="10 11">
    <name type="scientific">Neolewinella litorea</name>
    <dbReference type="NCBI Taxonomy" id="2562452"/>
    <lineage>
        <taxon>Bacteria</taxon>
        <taxon>Pseudomonadati</taxon>
        <taxon>Bacteroidota</taxon>
        <taxon>Saprospiria</taxon>
        <taxon>Saprospirales</taxon>
        <taxon>Lewinellaceae</taxon>
        <taxon>Neolewinella</taxon>
    </lineage>
</organism>
<evidence type="ECO:0000256" key="9">
    <source>
        <dbReference type="SAM" id="Phobius"/>
    </source>
</evidence>
<feature type="transmembrane region" description="Helical" evidence="9">
    <location>
        <begin position="241"/>
        <end position="269"/>
    </location>
</feature>
<comment type="similarity">
    <text evidence="2">Belongs to the autoinducer-2 exporter (AI-2E) (TC 2.A.86) family.</text>
</comment>
<evidence type="ECO:0000256" key="3">
    <source>
        <dbReference type="ARBA" id="ARBA00022448"/>
    </source>
</evidence>
<keyword evidence="3" id="KW-0813">Transport</keyword>
<evidence type="ECO:0000256" key="2">
    <source>
        <dbReference type="ARBA" id="ARBA00009773"/>
    </source>
</evidence>
<evidence type="ECO:0000256" key="6">
    <source>
        <dbReference type="ARBA" id="ARBA00022989"/>
    </source>
</evidence>
<feature type="transmembrane region" description="Helical" evidence="9">
    <location>
        <begin position="71"/>
        <end position="93"/>
    </location>
</feature>
<feature type="compositionally biased region" description="Basic residues" evidence="8">
    <location>
        <begin position="392"/>
        <end position="403"/>
    </location>
</feature>
<dbReference type="GO" id="GO:0005886">
    <property type="term" value="C:plasma membrane"/>
    <property type="evidence" value="ECO:0007669"/>
    <property type="project" value="UniProtKB-SubCell"/>
</dbReference>
<dbReference type="OrthoDB" id="9793390at2"/>